<dbReference type="AlphaFoldDB" id="A0A1G5J5S4"/>
<evidence type="ECO:0000313" key="1">
    <source>
        <dbReference type="EMBL" id="SCY83311.1"/>
    </source>
</evidence>
<dbReference type="Proteomes" id="UP000199502">
    <property type="component" value="Unassembled WGS sequence"/>
</dbReference>
<accession>A0A1G5J5S4</accession>
<organism evidence="1 2">
    <name type="scientific">Paracoccus tibetensis</name>
    <dbReference type="NCBI Taxonomy" id="336292"/>
    <lineage>
        <taxon>Bacteria</taxon>
        <taxon>Pseudomonadati</taxon>
        <taxon>Pseudomonadota</taxon>
        <taxon>Alphaproteobacteria</taxon>
        <taxon>Rhodobacterales</taxon>
        <taxon>Paracoccaceae</taxon>
        <taxon>Paracoccus</taxon>
    </lineage>
</organism>
<protein>
    <submittedName>
        <fullName evidence="1">Uncharacterized protein</fullName>
    </submittedName>
</protein>
<sequence>MKYFAIGLLALAGCAAPKFDNLGGADTHRYGGKTWSILDQQDRIAIVAVTGGPMDAEREHRAAALDYLLRSQRGCSLGNGGPVGDGRYVFDYACR</sequence>
<evidence type="ECO:0000313" key="2">
    <source>
        <dbReference type="Proteomes" id="UP000199502"/>
    </source>
</evidence>
<dbReference type="OrthoDB" id="7775354at2"/>
<proteinExistence type="predicted"/>
<gene>
    <name evidence="1" type="ORF">SAMN05660710_02971</name>
</gene>
<reference evidence="1 2" key="1">
    <citation type="submission" date="2016-10" db="EMBL/GenBank/DDBJ databases">
        <authorList>
            <person name="de Groot N.N."/>
        </authorList>
    </citation>
    <scope>NUCLEOTIDE SEQUENCE [LARGE SCALE GENOMIC DNA]</scope>
    <source>
        <strain evidence="1 2">CGMCC 1.8925</strain>
    </source>
</reference>
<dbReference type="EMBL" id="FMVT01000011">
    <property type="protein sequence ID" value="SCY83311.1"/>
    <property type="molecule type" value="Genomic_DNA"/>
</dbReference>
<dbReference type="RefSeq" id="WP_090746292.1">
    <property type="nucleotide sequence ID" value="NZ_FMVT01000011.1"/>
</dbReference>
<keyword evidence="2" id="KW-1185">Reference proteome</keyword>
<name>A0A1G5J5S4_9RHOB</name>